<dbReference type="SUPFAM" id="SSF103473">
    <property type="entry name" value="MFS general substrate transporter"/>
    <property type="match status" value="1"/>
</dbReference>
<name>A0ABS3ZX68_9BRAD</name>
<dbReference type="InterPro" id="IPR005829">
    <property type="entry name" value="Sugar_transporter_CS"/>
</dbReference>
<dbReference type="RefSeq" id="WP_209295336.1">
    <property type="nucleotide sequence ID" value="NZ_JAGIKT010000036.1"/>
</dbReference>
<dbReference type="InterPro" id="IPR036259">
    <property type="entry name" value="MFS_trans_sf"/>
</dbReference>
<dbReference type="CDD" id="cd17330">
    <property type="entry name" value="MFS_SLC46_TetA_like"/>
    <property type="match status" value="1"/>
</dbReference>
<dbReference type="InterPro" id="IPR020846">
    <property type="entry name" value="MFS_dom"/>
</dbReference>
<feature type="transmembrane region" description="Helical" evidence="6">
    <location>
        <begin position="124"/>
        <end position="145"/>
    </location>
</feature>
<comment type="subcellular location">
    <subcellularLocation>
        <location evidence="1">Membrane</location>
        <topology evidence="1">Multi-pass membrane protein</topology>
    </subcellularLocation>
</comment>
<evidence type="ECO:0000259" key="7">
    <source>
        <dbReference type="PROSITE" id="PS50850"/>
    </source>
</evidence>
<dbReference type="PROSITE" id="PS50850">
    <property type="entry name" value="MFS"/>
    <property type="match status" value="1"/>
</dbReference>
<evidence type="ECO:0000256" key="5">
    <source>
        <dbReference type="ARBA" id="ARBA00023136"/>
    </source>
</evidence>
<evidence type="ECO:0000256" key="4">
    <source>
        <dbReference type="ARBA" id="ARBA00022989"/>
    </source>
</evidence>
<evidence type="ECO:0000256" key="2">
    <source>
        <dbReference type="ARBA" id="ARBA00022448"/>
    </source>
</evidence>
<dbReference type="PROSITE" id="PS00216">
    <property type="entry name" value="SUGAR_TRANSPORT_1"/>
    <property type="match status" value="1"/>
</dbReference>
<evidence type="ECO:0000256" key="1">
    <source>
        <dbReference type="ARBA" id="ARBA00004141"/>
    </source>
</evidence>
<keyword evidence="3 6" id="KW-0812">Transmembrane</keyword>
<keyword evidence="9" id="KW-1185">Reference proteome</keyword>
<evidence type="ECO:0000256" key="3">
    <source>
        <dbReference type="ARBA" id="ARBA00022692"/>
    </source>
</evidence>
<dbReference type="Proteomes" id="UP000669317">
    <property type="component" value="Unassembled WGS sequence"/>
</dbReference>
<organism evidence="8 9">
    <name type="scientific">Bradyrhizobium vignae</name>
    <dbReference type="NCBI Taxonomy" id="1549949"/>
    <lineage>
        <taxon>Bacteria</taxon>
        <taxon>Pseudomonadati</taxon>
        <taxon>Pseudomonadota</taxon>
        <taxon>Alphaproteobacteria</taxon>
        <taxon>Hyphomicrobiales</taxon>
        <taxon>Nitrobacteraceae</taxon>
        <taxon>Bradyrhizobium</taxon>
    </lineage>
</organism>
<reference evidence="8 9" key="1">
    <citation type="submission" date="2021-03" db="EMBL/GenBank/DDBJ databases">
        <title>Genome Sequence of Bradyrhizobium vignae strain ISRA400.</title>
        <authorList>
            <person name="Tisa L.S."/>
            <person name="Svistoonoff S."/>
            <person name="Hocher V."/>
            <person name="Fall S."/>
            <person name="Zaiya A."/>
            <person name="Naing D."/>
            <person name="Niang N."/>
            <person name="Diouf A."/>
            <person name="Dasylva M.C."/>
            <person name="Toure O."/>
            <person name="Gueye M."/>
            <person name="Gully D."/>
            <person name="Tisseyre P."/>
            <person name="Simpson S."/>
            <person name="Morris K."/>
            <person name="Thomas W.K."/>
        </authorList>
    </citation>
    <scope>NUCLEOTIDE SEQUENCE [LARGE SCALE GENOMIC DNA]</scope>
    <source>
        <strain evidence="8 9">ISRA400</strain>
    </source>
</reference>
<keyword evidence="5 6" id="KW-0472">Membrane</keyword>
<keyword evidence="2" id="KW-0813">Transport</keyword>
<feature type="transmembrane region" description="Helical" evidence="6">
    <location>
        <begin position="157"/>
        <end position="176"/>
    </location>
</feature>
<feature type="transmembrane region" description="Helical" evidence="6">
    <location>
        <begin position="247"/>
        <end position="265"/>
    </location>
</feature>
<feature type="domain" description="Major facilitator superfamily (MFS) profile" evidence="7">
    <location>
        <begin position="81"/>
        <end position="473"/>
    </location>
</feature>
<sequence length="473" mass="51273">MNWSFRPWTRRTSFLAAQRADSTGVVARVTAFNRSPASWCRRDRIFFSPQYEEALAMTDMANCTPVHTTRADQTGPTRIFPLLPLYLMIFIGFCGYSLMITLFAPMLMGNNGFLPDGASVGQRSIVLGLLLAIYPLGQFVGSPILGALSDRYGRRPVLVNSLVVTVLGYVVIALGIEWRSLVLLGMGCLIGGLAESNIAIAQSAISDMSSPDERPRLFAWTYSSSSLGYIAGPIVGGWMALHLGWSVPFWLIVPLLFTTLVWTWFRFAETHAADPQAAFSMLAAMTTLSSVFTDRPIRRLYLLNFLIYLALFGYFRMVLVYLVDRWDTGVDQTTLIYSGLALISAITSFFIMAPLTRRIGLNRLAITACIAAGAAMIAITVPSQIGSIWITGGLTTMMGTIALAACPTILSNAVSLERQGRVMGNNQALQVGAESLSAMIGGALAAVTIPLPLVAFGIFLVICGGLLLRDFAA</sequence>
<evidence type="ECO:0000256" key="6">
    <source>
        <dbReference type="SAM" id="Phobius"/>
    </source>
</evidence>
<dbReference type="EMBL" id="JAGIKT010000036">
    <property type="protein sequence ID" value="MBP0112742.1"/>
    <property type="molecule type" value="Genomic_DNA"/>
</dbReference>
<feature type="transmembrane region" description="Helical" evidence="6">
    <location>
        <begin position="335"/>
        <end position="355"/>
    </location>
</feature>
<evidence type="ECO:0000313" key="9">
    <source>
        <dbReference type="Proteomes" id="UP000669317"/>
    </source>
</evidence>
<dbReference type="Pfam" id="PF07690">
    <property type="entry name" value="MFS_1"/>
    <property type="match status" value="1"/>
</dbReference>
<protein>
    <submittedName>
        <fullName evidence="8">MFS transporter</fullName>
    </submittedName>
</protein>
<accession>A0ABS3ZX68</accession>
<gene>
    <name evidence="8" type="ORF">JWS04_16930</name>
</gene>
<dbReference type="PANTHER" id="PTHR23504:SF15">
    <property type="entry name" value="MAJOR FACILITATOR SUPERFAMILY (MFS) PROFILE DOMAIN-CONTAINING PROTEIN"/>
    <property type="match status" value="1"/>
</dbReference>
<proteinExistence type="predicted"/>
<dbReference type="Gene3D" id="1.20.1250.20">
    <property type="entry name" value="MFS general substrate transporter like domains"/>
    <property type="match status" value="1"/>
</dbReference>
<feature type="transmembrane region" description="Helical" evidence="6">
    <location>
        <begin position="388"/>
        <end position="410"/>
    </location>
</feature>
<evidence type="ECO:0000313" key="8">
    <source>
        <dbReference type="EMBL" id="MBP0112742.1"/>
    </source>
</evidence>
<feature type="transmembrane region" description="Helical" evidence="6">
    <location>
        <begin position="443"/>
        <end position="468"/>
    </location>
</feature>
<feature type="transmembrane region" description="Helical" evidence="6">
    <location>
        <begin position="305"/>
        <end position="323"/>
    </location>
</feature>
<dbReference type="InterPro" id="IPR011701">
    <property type="entry name" value="MFS"/>
</dbReference>
<feature type="transmembrane region" description="Helical" evidence="6">
    <location>
        <begin position="85"/>
        <end position="104"/>
    </location>
</feature>
<dbReference type="PANTHER" id="PTHR23504">
    <property type="entry name" value="MAJOR FACILITATOR SUPERFAMILY DOMAIN-CONTAINING PROTEIN 10"/>
    <property type="match status" value="1"/>
</dbReference>
<feature type="transmembrane region" description="Helical" evidence="6">
    <location>
        <begin position="361"/>
        <end position="381"/>
    </location>
</feature>
<feature type="transmembrane region" description="Helical" evidence="6">
    <location>
        <begin position="217"/>
        <end position="241"/>
    </location>
</feature>
<keyword evidence="4 6" id="KW-1133">Transmembrane helix</keyword>
<comment type="caution">
    <text evidence="8">The sequence shown here is derived from an EMBL/GenBank/DDBJ whole genome shotgun (WGS) entry which is preliminary data.</text>
</comment>
<feature type="transmembrane region" description="Helical" evidence="6">
    <location>
        <begin position="182"/>
        <end position="205"/>
    </location>
</feature>